<sequence>MQDVTVKSHSIYAKRSQSKMRRENNLKRDEVVQDTERDHHINKNFLSVDIQGVLGDLQVESVTQSIKQETDEDNQNSEEPVTRSPWSTKKKSDELAANNEPQVTCKKCHYDTDEVRQYMVKQQRERKKKRSEQKKAQKEATEQKNRRLQELYKKQREALANKPRSASAPKLVPKQLLETDSKLLLNQALPEEPQSLPIQDIKPSPGYHPSEDYNNEDKMQEHPPNASFGSNMSPCESHHSLIGSHSKAVGSLPLAPITSTLLNQYKSKLDRIKALKATAASLSSRIESEAKRFAGICTDYRATWNSGPDLVQGNQGDGDWAKASSPPVREENDVFSARLQDMLSTCMSQLDSPGVGKTISPQATAVTLPCKQTSEGVAGNPSKTGSIIVPYDSKVDSISEQWLGDHLLSEEEGDQHEHSPLKTAGALKEKESWVEGATGNEPAEQFQKEVENYFPISAQIGSAAGPWEEVTKGSPHSAINTKSNPLHGKGFEEWSEAGSPKQRPSLPVMSPPTSIVSYEDDFISSQGSEIMTVEKTSAEPSLPDKIRLPRAVSCPQSPSVQKQLEPVAEQSRTSSRSQATVPPGLKPNLTFPDVNLTSKRNGTGVVSDFMHISPTGLQHQVLADLKYLSSIEEALQQLLDMEQVQDISLVQQKMVSLAQIQKAQQEQHERDLAFLMLRAEQEAVKSQRRLEEPQQKAPQAHAESLLQLVQSREDIAEAVETVCEIAGQQTKAALLTADTTQETCKLTEIVYVQNPDAVTTSANPVPFPSDQKQKHHSASTKKVKARSDTSSNNNSHQERPIVPFSKEPKKVTCHEKPNRCPEEEILTAVNNSLQSIPSIPDERDSTSLATEYSLRFDSMTEDEIEEKPFRSLLPSESHCRINLRKQGHHAYSDEEDSSKKKALSPVKASCQ</sequence>
<keyword evidence="2" id="KW-1185">Reference proteome</keyword>
<dbReference type="EMBL" id="CM037618">
    <property type="protein sequence ID" value="KAH7999411.1"/>
    <property type="molecule type" value="Genomic_DNA"/>
</dbReference>
<gene>
    <name evidence="1" type="ORF">K3G42_010107</name>
</gene>
<comment type="caution">
    <text evidence="1">The sequence shown here is derived from an EMBL/GenBank/DDBJ whole genome shotgun (WGS) entry which is preliminary data.</text>
</comment>
<evidence type="ECO:0000313" key="2">
    <source>
        <dbReference type="Proteomes" id="UP000827872"/>
    </source>
</evidence>
<evidence type="ECO:0000313" key="1">
    <source>
        <dbReference type="EMBL" id="KAH7999411.1"/>
    </source>
</evidence>
<organism evidence="1 2">
    <name type="scientific">Sphaerodactylus townsendi</name>
    <dbReference type="NCBI Taxonomy" id="933632"/>
    <lineage>
        <taxon>Eukaryota</taxon>
        <taxon>Metazoa</taxon>
        <taxon>Chordata</taxon>
        <taxon>Craniata</taxon>
        <taxon>Vertebrata</taxon>
        <taxon>Euteleostomi</taxon>
        <taxon>Lepidosauria</taxon>
        <taxon>Squamata</taxon>
        <taxon>Bifurcata</taxon>
        <taxon>Gekkota</taxon>
        <taxon>Sphaerodactylidae</taxon>
        <taxon>Sphaerodactylus</taxon>
    </lineage>
</organism>
<accession>A0ACB8F3B0</accession>
<reference evidence="1" key="1">
    <citation type="submission" date="2021-08" db="EMBL/GenBank/DDBJ databases">
        <title>The first chromosome-level gecko genome reveals the dynamic sex chromosomes of Neotropical dwarf geckos (Sphaerodactylidae: Sphaerodactylus).</title>
        <authorList>
            <person name="Pinto B.J."/>
            <person name="Keating S.E."/>
            <person name="Gamble T."/>
        </authorList>
    </citation>
    <scope>NUCLEOTIDE SEQUENCE</scope>
    <source>
        <strain evidence="1">TG3544</strain>
    </source>
</reference>
<proteinExistence type="predicted"/>
<name>A0ACB8F3B0_9SAUR</name>
<dbReference type="Proteomes" id="UP000827872">
    <property type="component" value="Linkage Group LG05"/>
</dbReference>
<protein>
    <submittedName>
        <fullName evidence="1">Uncharacterized protein</fullName>
    </submittedName>
</protein>